<dbReference type="FunFam" id="3.30.390.30:FF:000001">
    <property type="entry name" value="Dihydrolipoyl dehydrogenase"/>
    <property type="match status" value="1"/>
</dbReference>
<dbReference type="InterPro" id="IPR023753">
    <property type="entry name" value="FAD/NAD-binding_dom"/>
</dbReference>
<organism evidence="9 10">
    <name type="scientific">Spinactinospora alkalitolerans</name>
    <dbReference type="NCBI Taxonomy" id="687207"/>
    <lineage>
        <taxon>Bacteria</taxon>
        <taxon>Bacillati</taxon>
        <taxon>Actinomycetota</taxon>
        <taxon>Actinomycetes</taxon>
        <taxon>Streptosporangiales</taxon>
        <taxon>Nocardiopsidaceae</taxon>
        <taxon>Spinactinospora</taxon>
    </lineage>
</organism>
<evidence type="ECO:0000259" key="7">
    <source>
        <dbReference type="Pfam" id="PF02852"/>
    </source>
</evidence>
<proteinExistence type="inferred from homology"/>
<dbReference type="Pfam" id="PF02852">
    <property type="entry name" value="Pyr_redox_dim"/>
    <property type="match status" value="1"/>
</dbReference>
<keyword evidence="5" id="KW-0547">Nucleotide-binding</keyword>
<comment type="similarity">
    <text evidence="1">Belongs to the class-I pyridine nucleotide-disulfide oxidoreductase family.</text>
</comment>
<dbReference type="SUPFAM" id="SSF55424">
    <property type="entry name" value="FAD/NAD-linked reductases, dimerisation (C-terminal) domain"/>
    <property type="match status" value="1"/>
</dbReference>
<dbReference type="PIRSF" id="PIRSF000350">
    <property type="entry name" value="Mercury_reductase_MerA"/>
    <property type="match status" value="1"/>
</dbReference>
<dbReference type="GO" id="GO:0003955">
    <property type="term" value="F:NAD(P)H dehydrogenase (quinone) activity"/>
    <property type="evidence" value="ECO:0007669"/>
    <property type="project" value="TreeGrafter"/>
</dbReference>
<dbReference type="PRINTS" id="PR00368">
    <property type="entry name" value="FADPNR"/>
</dbReference>
<dbReference type="EMBL" id="JACCCC010000001">
    <property type="protein sequence ID" value="NYE47809.1"/>
    <property type="molecule type" value="Genomic_DNA"/>
</dbReference>
<keyword evidence="4" id="KW-0560">Oxidoreductase</keyword>
<comment type="caution">
    <text evidence="9">The sequence shown here is derived from an EMBL/GenBank/DDBJ whole genome shotgun (WGS) entry which is preliminary data.</text>
</comment>
<evidence type="ECO:0000256" key="4">
    <source>
        <dbReference type="ARBA" id="ARBA00023002"/>
    </source>
</evidence>
<dbReference type="GO" id="GO:0050660">
    <property type="term" value="F:flavin adenine dinucleotide binding"/>
    <property type="evidence" value="ECO:0007669"/>
    <property type="project" value="TreeGrafter"/>
</dbReference>
<evidence type="ECO:0000256" key="1">
    <source>
        <dbReference type="ARBA" id="ARBA00007532"/>
    </source>
</evidence>
<feature type="binding site" evidence="5">
    <location>
        <position position="49"/>
    </location>
    <ligand>
        <name>FAD</name>
        <dbReference type="ChEBI" id="CHEBI:57692"/>
    </ligand>
</feature>
<dbReference type="Pfam" id="PF07992">
    <property type="entry name" value="Pyr_redox_2"/>
    <property type="match status" value="1"/>
</dbReference>
<dbReference type="InterPro" id="IPR001100">
    <property type="entry name" value="Pyr_nuc-diS_OxRdtase"/>
</dbReference>
<dbReference type="PANTHER" id="PTHR43014">
    <property type="entry name" value="MERCURIC REDUCTASE"/>
    <property type="match status" value="1"/>
</dbReference>
<keyword evidence="9" id="KW-0670">Pyruvate</keyword>
<accession>A0A852TUU7</accession>
<keyword evidence="5" id="KW-0520">NAD</keyword>
<dbReference type="SUPFAM" id="SSF51905">
    <property type="entry name" value="FAD/NAD(P)-binding domain"/>
    <property type="match status" value="1"/>
</dbReference>
<dbReference type="InterPro" id="IPR004099">
    <property type="entry name" value="Pyr_nucl-diS_OxRdtase_dimer"/>
</dbReference>
<dbReference type="PRINTS" id="PR00411">
    <property type="entry name" value="PNDRDTASEI"/>
</dbReference>
<feature type="binding site" evidence="5">
    <location>
        <position position="286"/>
    </location>
    <ligand>
        <name>FAD</name>
        <dbReference type="ChEBI" id="CHEBI:57692"/>
    </ligand>
</feature>
<evidence type="ECO:0000256" key="6">
    <source>
        <dbReference type="PIRSR" id="PIRSR000350-4"/>
    </source>
</evidence>
<dbReference type="Gene3D" id="3.50.50.60">
    <property type="entry name" value="FAD/NAD(P)-binding domain"/>
    <property type="match status" value="2"/>
</dbReference>
<evidence type="ECO:0000256" key="3">
    <source>
        <dbReference type="ARBA" id="ARBA00022827"/>
    </source>
</evidence>
<keyword evidence="3 5" id="KW-0274">FAD</keyword>
<evidence type="ECO:0000313" key="10">
    <source>
        <dbReference type="Proteomes" id="UP000589036"/>
    </source>
</evidence>
<feature type="binding site" evidence="5">
    <location>
        <begin position="120"/>
        <end position="122"/>
    </location>
    <ligand>
        <name>FAD</name>
        <dbReference type="ChEBI" id="CHEBI:57692"/>
    </ligand>
</feature>
<feature type="disulfide bond" description="Redox-active" evidence="6">
    <location>
        <begin position="40"/>
        <end position="45"/>
    </location>
</feature>
<dbReference type="PANTHER" id="PTHR43014:SF2">
    <property type="entry name" value="MERCURIC REDUCTASE"/>
    <property type="match status" value="1"/>
</dbReference>
<feature type="domain" description="FAD/NAD(P)-binding" evidence="8">
    <location>
        <begin position="4"/>
        <end position="301"/>
    </location>
</feature>
<dbReference type="Proteomes" id="UP000589036">
    <property type="component" value="Unassembled WGS sequence"/>
</dbReference>
<evidence type="ECO:0000256" key="2">
    <source>
        <dbReference type="ARBA" id="ARBA00022630"/>
    </source>
</evidence>
<feature type="binding site" evidence="5">
    <location>
        <position position="244"/>
    </location>
    <ligand>
        <name>NAD(+)</name>
        <dbReference type="ChEBI" id="CHEBI:57540"/>
    </ligand>
</feature>
<feature type="binding site" evidence="5">
    <location>
        <begin position="157"/>
        <end position="164"/>
    </location>
    <ligand>
        <name>NAD(+)</name>
        <dbReference type="ChEBI" id="CHEBI:57540"/>
    </ligand>
</feature>
<protein>
    <submittedName>
        <fullName evidence="9">Pyruvate/2-oxoglutarate dehydrogenase complex dihydrolipoamide dehydrogenase (E3) component</fullName>
    </submittedName>
</protein>
<dbReference type="Gene3D" id="3.30.390.30">
    <property type="match status" value="1"/>
</dbReference>
<dbReference type="InterPro" id="IPR036188">
    <property type="entry name" value="FAD/NAD-bd_sf"/>
</dbReference>
<evidence type="ECO:0000256" key="5">
    <source>
        <dbReference type="PIRSR" id="PIRSR000350-3"/>
    </source>
</evidence>
<dbReference type="InterPro" id="IPR016156">
    <property type="entry name" value="FAD/NAD-linked_Rdtase_dimer_sf"/>
</dbReference>
<name>A0A852TUU7_9ACTN</name>
<dbReference type="AlphaFoldDB" id="A0A852TUU7"/>
<keyword evidence="2" id="KW-0285">Flavoprotein</keyword>
<feature type="binding site" evidence="5">
    <location>
        <position position="180"/>
    </location>
    <ligand>
        <name>NAD(+)</name>
        <dbReference type="ChEBI" id="CHEBI:57540"/>
    </ligand>
</feature>
<evidence type="ECO:0000259" key="8">
    <source>
        <dbReference type="Pfam" id="PF07992"/>
    </source>
</evidence>
<reference evidence="9 10" key="1">
    <citation type="submission" date="2020-07" db="EMBL/GenBank/DDBJ databases">
        <title>Sequencing the genomes of 1000 actinobacteria strains.</title>
        <authorList>
            <person name="Klenk H.-P."/>
        </authorList>
    </citation>
    <scope>NUCLEOTIDE SEQUENCE [LARGE SCALE GENOMIC DNA]</scope>
    <source>
        <strain evidence="9 10">CXB654</strain>
    </source>
</reference>
<evidence type="ECO:0000313" key="9">
    <source>
        <dbReference type="EMBL" id="NYE47809.1"/>
    </source>
</evidence>
<gene>
    <name evidence="9" type="ORF">HDA32_002929</name>
</gene>
<sequence length="466" mass="48133">MSHDLLVIGGGAAGLAAVRTAVARGARPLLVTDGPPGGDCTFTGCVPSKTLIEAAERGEGFDSAVRRMRDAVARIAAGEDEAALAAEGVDVLRGRAVFRSPGEVEVEGRVVSAERVVIATGSEPLIPPVPGLDGLDHLTNETVFDLAEPPRSLVVLGGGPIGCELAQAFARFGADVTVVEAGERLLSHEDPEASRVVADRFTAEGVAVRTGAAVARARPVPGGSRLEFDTGASVVADRVLVAVGRSPVTAGLGLDAAGVATDEHGAIRTDPRMATTSRRGSYAAGDVTGRPAFTHAADAMGRIAAANALRRGRGRARFDDAEVPRVTFTSPEVAQVGLTEAEAARTHSDARVAYLPMSEVDRAVTAGRTDGFVKIIAVRRTWTGNLGGGRVLGATIVGERAGELVHEIALALRIGMFTGRLAQTMHAYPTHAIAVQQAAAQFFGGYGGRRARTVRAPGDPDTGTDR</sequence>
<feature type="domain" description="Pyridine nucleotide-disulphide oxidoreductase dimerisation" evidence="7">
    <location>
        <begin position="323"/>
        <end position="438"/>
    </location>
</feature>
<dbReference type="RefSeq" id="WP_179643695.1">
    <property type="nucleotide sequence ID" value="NZ_BAAAYY010000003.1"/>
</dbReference>
<keyword evidence="10" id="KW-1185">Reference proteome</keyword>
<comment type="cofactor">
    <cofactor evidence="5">
        <name>FAD</name>
        <dbReference type="ChEBI" id="CHEBI:57692"/>
    </cofactor>
    <text evidence="5">Binds 1 FAD per subunit.</text>
</comment>